<protein>
    <submittedName>
        <fullName evidence="1">Uncharacterized protein</fullName>
    </submittedName>
</protein>
<reference evidence="2" key="1">
    <citation type="submission" date="2016-09" db="EMBL/GenBank/DDBJ databases">
        <authorList>
            <person name="Gulvik C.A."/>
        </authorList>
    </citation>
    <scope>NUCLEOTIDE SEQUENCE [LARGE SCALE GENOMIC DNA]</scope>
    <source>
        <strain evidence="2">LMG 26306</strain>
    </source>
</reference>
<dbReference type="EMBL" id="MIKB01000019">
    <property type="protein sequence ID" value="OEG14709.1"/>
    <property type="molecule type" value="Genomic_DNA"/>
</dbReference>
<proteinExistence type="predicted"/>
<sequence>MMDSIKTGITKNKQPIKEISYQDIHEISDLLERLSSWEQPLKILDDFFSEKSNPVNKKKIVKEYHAFHFEFGNSIQRIEGQIEESEKGVKKRTMIS</sequence>
<organism evidence="1 2">
    <name type="scientific">Enterococcus quebecensis</name>
    <dbReference type="NCBI Taxonomy" id="903983"/>
    <lineage>
        <taxon>Bacteria</taxon>
        <taxon>Bacillati</taxon>
        <taxon>Bacillota</taxon>
        <taxon>Bacilli</taxon>
        <taxon>Lactobacillales</taxon>
        <taxon>Enterococcaceae</taxon>
        <taxon>Enterococcus</taxon>
    </lineage>
</organism>
<dbReference type="OrthoDB" id="2187794at2"/>
<keyword evidence="2" id="KW-1185">Reference proteome</keyword>
<dbReference type="AlphaFoldDB" id="A0A1E5GPV7"/>
<evidence type="ECO:0000313" key="1">
    <source>
        <dbReference type="EMBL" id="OEG14709.1"/>
    </source>
</evidence>
<name>A0A1E5GPV7_9ENTE</name>
<comment type="caution">
    <text evidence="1">The sequence shown here is derived from an EMBL/GenBank/DDBJ whole genome shotgun (WGS) entry which is preliminary data.</text>
</comment>
<accession>A0A1E5GPV7</accession>
<evidence type="ECO:0000313" key="2">
    <source>
        <dbReference type="Proteomes" id="UP000094764"/>
    </source>
</evidence>
<dbReference type="Proteomes" id="UP000094764">
    <property type="component" value="Unassembled WGS sequence"/>
</dbReference>
<gene>
    <name evidence="1" type="ORF">BCR23_12740</name>
</gene>
<dbReference type="STRING" id="903983.BCR23_12740"/>